<organism evidence="2 3">
    <name type="scientific">Acorus gramineus</name>
    <name type="common">Dwarf sweet flag</name>
    <dbReference type="NCBI Taxonomy" id="55184"/>
    <lineage>
        <taxon>Eukaryota</taxon>
        <taxon>Viridiplantae</taxon>
        <taxon>Streptophyta</taxon>
        <taxon>Embryophyta</taxon>
        <taxon>Tracheophyta</taxon>
        <taxon>Spermatophyta</taxon>
        <taxon>Magnoliopsida</taxon>
        <taxon>Liliopsida</taxon>
        <taxon>Acoraceae</taxon>
        <taxon>Acorus</taxon>
    </lineage>
</organism>
<reference evidence="2" key="1">
    <citation type="journal article" date="2023" name="Nat. Commun.">
        <title>Diploid and tetraploid genomes of Acorus and the evolution of monocots.</title>
        <authorList>
            <person name="Ma L."/>
            <person name="Liu K.W."/>
            <person name="Li Z."/>
            <person name="Hsiao Y.Y."/>
            <person name="Qi Y."/>
            <person name="Fu T."/>
            <person name="Tang G.D."/>
            <person name="Zhang D."/>
            <person name="Sun W.H."/>
            <person name="Liu D.K."/>
            <person name="Li Y."/>
            <person name="Chen G.Z."/>
            <person name="Liu X.D."/>
            <person name="Liao X.Y."/>
            <person name="Jiang Y.T."/>
            <person name="Yu X."/>
            <person name="Hao Y."/>
            <person name="Huang J."/>
            <person name="Zhao X.W."/>
            <person name="Ke S."/>
            <person name="Chen Y.Y."/>
            <person name="Wu W.L."/>
            <person name="Hsu J.L."/>
            <person name="Lin Y.F."/>
            <person name="Huang M.D."/>
            <person name="Li C.Y."/>
            <person name="Huang L."/>
            <person name="Wang Z.W."/>
            <person name="Zhao X."/>
            <person name="Zhong W.Y."/>
            <person name="Peng D.H."/>
            <person name="Ahmad S."/>
            <person name="Lan S."/>
            <person name="Zhang J.S."/>
            <person name="Tsai W.C."/>
            <person name="Van de Peer Y."/>
            <person name="Liu Z.J."/>
        </authorList>
    </citation>
    <scope>NUCLEOTIDE SEQUENCE</scope>
    <source>
        <strain evidence="2">SCP</strain>
    </source>
</reference>
<dbReference type="EMBL" id="JAUJYN010000010">
    <property type="protein sequence ID" value="KAK1261388.1"/>
    <property type="molecule type" value="Genomic_DNA"/>
</dbReference>
<evidence type="ECO:0000313" key="2">
    <source>
        <dbReference type="EMBL" id="KAK1261388.1"/>
    </source>
</evidence>
<comment type="caution">
    <text evidence="2">The sequence shown here is derived from an EMBL/GenBank/DDBJ whole genome shotgun (WGS) entry which is preliminary data.</text>
</comment>
<evidence type="ECO:0000313" key="3">
    <source>
        <dbReference type="Proteomes" id="UP001179952"/>
    </source>
</evidence>
<keyword evidence="3" id="KW-1185">Reference proteome</keyword>
<feature type="compositionally biased region" description="Basic and acidic residues" evidence="1">
    <location>
        <begin position="1"/>
        <end position="24"/>
    </location>
</feature>
<protein>
    <submittedName>
        <fullName evidence="2">5'-methylthioadenosine/S-adenosylhomocysteine nucleosidase 2</fullName>
    </submittedName>
</protein>
<evidence type="ECO:0000256" key="1">
    <source>
        <dbReference type="SAM" id="MobiDB-lite"/>
    </source>
</evidence>
<proteinExistence type="predicted"/>
<dbReference type="Proteomes" id="UP001179952">
    <property type="component" value="Unassembled WGS sequence"/>
</dbReference>
<reference evidence="2" key="2">
    <citation type="submission" date="2023-06" db="EMBL/GenBank/DDBJ databases">
        <authorList>
            <person name="Ma L."/>
            <person name="Liu K.-W."/>
            <person name="Li Z."/>
            <person name="Hsiao Y.-Y."/>
            <person name="Qi Y."/>
            <person name="Fu T."/>
            <person name="Tang G."/>
            <person name="Zhang D."/>
            <person name="Sun W.-H."/>
            <person name="Liu D.-K."/>
            <person name="Li Y."/>
            <person name="Chen G.-Z."/>
            <person name="Liu X.-D."/>
            <person name="Liao X.-Y."/>
            <person name="Jiang Y.-T."/>
            <person name="Yu X."/>
            <person name="Hao Y."/>
            <person name="Huang J."/>
            <person name="Zhao X.-W."/>
            <person name="Ke S."/>
            <person name="Chen Y.-Y."/>
            <person name="Wu W.-L."/>
            <person name="Hsu J.-L."/>
            <person name="Lin Y.-F."/>
            <person name="Huang M.-D."/>
            <person name="Li C.-Y."/>
            <person name="Huang L."/>
            <person name="Wang Z.-W."/>
            <person name="Zhao X."/>
            <person name="Zhong W.-Y."/>
            <person name="Peng D.-H."/>
            <person name="Ahmad S."/>
            <person name="Lan S."/>
            <person name="Zhang J.-S."/>
            <person name="Tsai W.-C."/>
            <person name="Van De Peer Y."/>
            <person name="Liu Z.-J."/>
        </authorList>
    </citation>
    <scope>NUCLEOTIDE SEQUENCE</scope>
    <source>
        <strain evidence="2">SCP</strain>
        <tissue evidence="2">Leaves</tissue>
    </source>
</reference>
<gene>
    <name evidence="2" type="ORF">QJS04_geneDACA001124</name>
</gene>
<name>A0AAV9AAR4_ACOGR</name>
<accession>A0AAV9AAR4</accession>
<dbReference type="AlphaFoldDB" id="A0AAV9AAR4"/>
<feature type="region of interest" description="Disordered" evidence="1">
    <location>
        <begin position="1"/>
        <end position="29"/>
    </location>
</feature>
<sequence>MELNVKVDKLSTRDSLDMSTHDEPSISANDATIKDMEQWCDSISAPQAGAEAQHNGFNGTQVPDIHGVRNSRHNLGHAITKMRKKLQRLSCIGYCASS</sequence>